<keyword evidence="5" id="KW-1185">Reference proteome</keyword>
<reference evidence="5" key="1">
    <citation type="journal article" date="2019" name="Int. J. Syst. Evol. Microbiol.">
        <title>The Global Catalogue of Microorganisms (GCM) 10K type strain sequencing project: providing services to taxonomists for standard genome sequencing and annotation.</title>
        <authorList>
            <consortium name="The Broad Institute Genomics Platform"/>
            <consortium name="The Broad Institute Genome Sequencing Center for Infectious Disease"/>
            <person name="Wu L."/>
            <person name="Ma J."/>
        </authorList>
    </citation>
    <scope>NUCLEOTIDE SEQUENCE [LARGE SCALE GENOMIC DNA]</scope>
    <source>
        <strain evidence="5">CCUG 43304</strain>
    </source>
</reference>
<dbReference type="PANTHER" id="PTHR31084">
    <property type="entry name" value="ALPHA-L-FUCOSIDASE 2"/>
    <property type="match status" value="1"/>
</dbReference>
<keyword evidence="4" id="KW-0378">Hydrolase</keyword>
<dbReference type="SUPFAM" id="SSF48208">
    <property type="entry name" value="Six-hairpin glycosidases"/>
    <property type="match status" value="1"/>
</dbReference>
<name>A0ABW1VHR7_9MICO</name>
<dbReference type="Pfam" id="PF14498">
    <property type="entry name" value="Glyco_hyd_65N_2"/>
    <property type="match status" value="1"/>
</dbReference>
<dbReference type="RefSeq" id="WP_386731310.1">
    <property type="nucleotide sequence ID" value="NZ_JBHSTP010000002.1"/>
</dbReference>
<accession>A0ABW1VHR7</accession>
<evidence type="ECO:0000313" key="4">
    <source>
        <dbReference type="EMBL" id="MFC6356625.1"/>
    </source>
</evidence>
<gene>
    <name evidence="4" type="ORF">ACFQB0_10955</name>
</gene>
<dbReference type="Pfam" id="PF22124">
    <property type="entry name" value="Glyco_hydro_95_cat"/>
    <property type="match status" value="1"/>
</dbReference>
<dbReference type="InterPro" id="IPR008928">
    <property type="entry name" value="6-hairpin_glycosidase_sf"/>
</dbReference>
<feature type="domain" description="Glycosyl hydrolase family 95 catalytic" evidence="3">
    <location>
        <begin position="293"/>
        <end position="709"/>
    </location>
</feature>
<dbReference type="PANTHER" id="PTHR31084:SF0">
    <property type="entry name" value="ALPHA-L-FUCOSIDASE 2"/>
    <property type="match status" value="1"/>
</dbReference>
<comment type="caution">
    <text evidence="4">The sequence shown here is derived from an EMBL/GenBank/DDBJ whole genome shotgun (WGS) entry which is preliminary data.</text>
</comment>
<organism evidence="4 5">
    <name type="scientific">Luethyella okanaganae</name>
    <dbReference type="NCBI Taxonomy" id="69372"/>
    <lineage>
        <taxon>Bacteria</taxon>
        <taxon>Bacillati</taxon>
        <taxon>Actinomycetota</taxon>
        <taxon>Actinomycetes</taxon>
        <taxon>Micrococcales</taxon>
        <taxon>Microbacteriaceae</taxon>
        <taxon>Luethyella</taxon>
    </lineage>
</organism>
<dbReference type="Pfam" id="PF21307">
    <property type="entry name" value="Glyco_hydro_95_C"/>
    <property type="match status" value="1"/>
</dbReference>
<dbReference type="EMBL" id="JBHSTP010000002">
    <property type="protein sequence ID" value="MFC6356625.1"/>
    <property type="molecule type" value="Genomic_DNA"/>
</dbReference>
<evidence type="ECO:0000313" key="5">
    <source>
        <dbReference type="Proteomes" id="UP001596306"/>
    </source>
</evidence>
<dbReference type="InterPro" id="IPR012341">
    <property type="entry name" value="6hp_glycosidase-like_sf"/>
</dbReference>
<feature type="domain" description="Alpha fucosidase A-like C-terminal" evidence="2">
    <location>
        <begin position="711"/>
        <end position="773"/>
    </location>
</feature>
<evidence type="ECO:0000259" key="3">
    <source>
        <dbReference type="Pfam" id="PF22124"/>
    </source>
</evidence>
<evidence type="ECO:0000259" key="2">
    <source>
        <dbReference type="Pfam" id="PF21307"/>
    </source>
</evidence>
<dbReference type="InterPro" id="IPR016518">
    <property type="entry name" value="Alpha-L-fucosidase"/>
</dbReference>
<protein>
    <submittedName>
        <fullName evidence="4">Glycoside hydrolase N-terminal domain-containing protein</fullName>
    </submittedName>
</protein>
<dbReference type="InterPro" id="IPR049053">
    <property type="entry name" value="AFCA-like_C"/>
</dbReference>
<dbReference type="PIRSF" id="PIRSF007663">
    <property type="entry name" value="UCP007663"/>
    <property type="match status" value="1"/>
</dbReference>
<dbReference type="InterPro" id="IPR027414">
    <property type="entry name" value="GH95_N_dom"/>
</dbReference>
<evidence type="ECO:0000259" key="1">
    <source>
        <dbReference type="Pfam" id="PF14498"/>
    </source>
</evidence>
<dbReference type="GO" id="GO:0016787">
    <property type="term" value="F:hydrolase activity"/>
    <property type="evidence" value="ECO:0007669"/>
    <property type="project" value="UniProtKB-KW"/>
</dbReference>
<feature type="domain" description="Glycosyl hydrolase family 95 N-terminal" evidence="1">
    <location>
        <begin position="19"/>
        <end position="212"/>
    </location>
</feature>
<sequence length="799" mass="86723">MPGPEAGSCGEHFIRLLGSAVEWIDGLPIGNGRQGVMVCGGASEDVMHLNDARGWSGSAASAHQGPRISGDHARQALDDARGAIAEGRGFDAGSPLQALQHRHSQTFLPLAALTLKYSISGESIQGTVERELDLERAIHTVRTDLGGDEELVRRSWASRPDEAVVIEVESPVPLEIALSIDSTLRVLARESAESSTRLLVQLPSDVPPSHDEVPGSISYDGTPGASSRGAVVVQWRHDGREVVVEGKSHMVGVTRCIVVLSTAIVDDGLPLPGARVAAAVAVERADAVWRRGIDEVRRSHEAANRDLYTRVGLELGGAPPSTPTDQRVSAVAARGLSTDPGLAALLFHYGRYLLISSTREGSPPPNLQGIWNAQLQPPWSSAYTININLQMNFWPAEVTQLSELAVPLFDFVDLLAQTGSEPALRLLGTSGWAAHHNSDRWGYALPVGNGTHDPKWAFWPLGGIWLARHLQDHREFGAVSAASVEDFARERMWGPVRSAAEFALAWLREDGRGLHTSPSTSPENAFIDQDGRVSSVGRSATLDLSLLRDLFQTFDELASLLNVIDDPLVATARRVWPRIPDPSVTEDGLVAEWEDAGPDEDPQHRHQSHLWFLYPGTRPFPVELEAAAGRSLDVRGNDSTGWSVVWRLALRARLRDPLGISPLLRSMIRPAEDQDGPFAGGLYRNLLASHPPFQIDANLGFVAATAEFLLQSHRGEIELLPALPAEFDAAGTVRGLVARPGVVVDVEWRRGELVFARLRSRVGEKVVLVRYREAILRLRVGSRAVVVRGEDFASRLGGP</sequence>
<proteinExistence type="predicted"/>
<dbReference type="Proteomes" id="UP001596306">
    <property type="component" value="Unassembled WGS sequence"/>
</dbReference>
<dbReference type="Gene3D" id="1.50.10.10">
    <property type="match status" value="1"/>
</dbReference>
<dbReference type="InterPro" id="IPR054363">
    <property type="entry name" value="GH95_cat"/>
</dbReference>